<reference evidence="2" key="1">
    <citation type="journal article" date="2019" name="Int. J. Syst. Evol. Microbiol.">
        <title>The Global Catalogue of Microorganisms (GCM) 10K type strain sequencing project: providing services to taxonomists for standard genome sequencing and annotation.</title>
        <authorList>
            <consortium name="The Broad Institute Genomics Platform"/>
            <consortium name="The Broad Institute Genome Sequencing Center for Infectious Disease"/>
            <person name="Wu L."/>
            <person name="Ma J."/>
        </authorList>
    </citation>
    <scope>NUCLEOTIDE SEQUENCE [LARGE SCALE GENOMIC DNA]</scope>
    <source>
        <strain evidence="2">CCUG 62945</strain>
    </source>
</reference>
<dbReference type="Proteomes" id="UP001596473">
    <property type="component" value="Unassembled WGS sequence"/>
</dbReference>
<accession>A0ABW2QZ47</accession>
<sequence>MIQFADGTFAFLVDLCLLTCGVARKLSLTALAPTRIAVCVIVFNA</sequence>
<keyword evidence="2" id="KW-1185">Reference proteome</keyword>
<evidence type="ECO:0000313" key="2">
    <source>
        <dbReference type="Proteomes" id="UP001596473"/>
    </source>
</evidence>
<organism evidence="1 2">
    <name type="scientific">Iodobacter arcticus</name>
    <dbReference type="NCBI Taxonomy" id="590593"/>
    <lineage>
        <taxon>Bacteria</taxon>
        <taxon>Pseudomonadati</taxon>
        <taxon>Pseudomonadota</taxon>
        <taxon>Betaproteobacteria</taxon>
        <taxon>Neisseriales</taxon>
        <taxon>Chitinibacteraceae</taxon>
        <taxon>Iodobacter</taxon>
    </lineage>
</organism>
<protein>
    <submittedName>
        <fullName evidence="1">Uncharacterized protein</fullName>
    </submittedName>
</protein>
<dbReference type="RefSeq" id="WP_380188337.1">
    <property type="nucleotide sequence ID" value="NZ_JBHTBQ010000027.1"/>
</dbReference>
<gene>
    <name evidence="1" type="ORF">ACFQNF_12775</name>
</gene>
<proteinExistence type="predicted"/>
<comment type="caution">
    <text evidence="1">The sequence shown here is derived from an EMBL/GenBank/DDBJ whole genome shotgun (WGS) entry which is preliminary data.</text>
</comment>
<name>A0ABW2QZ47_9NEIS</name>
<evidence type="ECO:0000313" key="1">
    <source>
        <dbReference type="EMBL" id="MFC7420743.1"/>
    </source>
</evidence>
<dbReference type="EMBL" id="JBHTBQ010000027">
    <property type="protein sequence ID" value="MFC7420743.1"/>
    <property type="molecule type" value="Genomic_DNA"/>
</dbReference>